<dbReference type="InterPro" id="IPR021322">
    <property type="entry name" value="DUF2924"/>
</dbReference>
<dbReference type="EMBL" id="ARYI01000004">
    <property type="protein sequence ID" value="KCZ95340.1"/>
    <property type="molecule type" value="Genomic_DNA"/>
</dbReference>
<dbReference type="Pfam" id="PF11149">
    <property type="entry name" value="DUF2924"/>
    <property type="match status" value="1"/>
</dbReference>
<evidence type="ECO:0000313" key="1">
    <source>
        <dbReference type="EMBL" id="KCZ95340.1"/>
    </source>
</evidence>
<sequence length="125" mass="13707">MPRSSLIDQYEHLISAPPPKGISTPLLCRLVAYEVQAARYGGLPLRTRNKLQAIASNQAVAPAGPSLRSGTRLVRDWNGVTHVVDVLKSGYRYQGRIYRSLSAIAREITGARWSGPRFFGLKGTS</sequence>
<evidence type="ECO:0000313" key="2">
    <source>
        <dbReference type="Proteomes" id="UP000025061"/>
    </source>
</evidence>
<organism evidence="1 2">
    <name type="scientific">Hyphomonas hirschiana VP5</name>
    <dbReference type="NCBI Taxonomy" id="1280951"/>
    <lineage>
        <taxon>Bacteria</taxon>
        <taxon>Pseudomonadati</taxon>
        <taxon>Pseudomonadota</taxon>
        <taxon>Alphaproteobacteria</taxon>
        <taxon>Hyphomonadales</taxon>
        <taxon>Hyphomonadaceae</taxon>
        <taxon>Hyphomonas</taxon>
    </lineage>
</organism>
<proteinExistence type="predicted"/>
<keyword evidence="2" id="KW-1185">Reference proteome</keyword>
<accession>A0A059FX95</accession>
<protein>
    <recommendedName>
        <fullName evidence="3">DUF2924 domain-containing protein</fullName>
    </recommendedName>
</protein>
<evidence type="ECO:0008006" key="3">
    <source>
        <dbReference type="Google" id="ProtNLM"/>
    </source>
</evidence>
<dbReference type="OrthoDB" id="284135at2"/>
<reference evidence="1 2" key="1">
    <citation type="submission" date="2013-04" db="EMBL/GenBank/DDBJ databases">
        <title>Hyphomonas hirschiana VP5 Genome Sequencing.</title>
        <authorList>
            <person name="Lai Q."/>
            <person name="Shao Z."/>
        </authorList>
    </citation>
    <scope>NUCLEOTIDE SEQUENCE [LARGE SCALE GENOMIC DNA]</scope>
    <source>
        <strain evidence="1 2">VP5</strain>
    </source>
</reference>
<dbReference type="PATRIC" id="fig|1280951.3.peg.1352"/>
<dbReference type="RefSeq" id="WP_011647546.1">
    <property type="nucleotide sequence ID" value="NZ_ARYI01000004.1"/>
</dbReference>
<gene>
    <name evidence="1" type="ORF">HHI_06704</name>
</gene>
<dbReference type="AlphaFoldDB" id="A0A059FX95"/>
<dbReference type="Proteomes" id="UP000025061">
    <property type="component" value="Unassembled WGS sequence"/>
</dbReference>
<comment type="caution">
    <text evidence="1">The sequence shown here is derived from an EMBL/GenBank/DDBJ whole genome shotgun (WGS) entry which is preliminary data.</text>
</comment>
<name>A0A059FX95_9PROT</name>